<reference evidence="1 2" key="1">
    <citation type="journal article" date="2016" name="Nat. Commun.">
        <title>Thousands of microbial genomes shed light on interconnected biogeochemical processes in an aquifer system.</title>
        <authorList>
            <person name="Anantharaman K."/>
            <person name="Brown C.T."/>
            <person name="Hug L.A."/>
            <person name="Sharon I."/>
            <person name="Castelle C.J."/>
            <person name="Probst A.J."/>
            <person name="Thomas B.C."/>
            <person name="Singh A."/>
            <person name="Wilkins M.J."/>
            <person name="Karaoz U."/>
            <person name="Brodie E.L."/>
            <person name="Williams K.H."/>
            <person name="Hubbard S.S."/>
            <person name="Banfield J.F."/>
        </authorList>
    </citation>
    <scope>NUCLEOTIDE SEQUENCE [LARGE SCALE GENOMIC DNA]</scope>
</reference>
<dbReference type="AlphaFoldDB" id="A0A1F4YET4"/>
<evidence type="ECO:0000313" key="2">
    <source>
        <dbReference type="Proteomes" id="UP000178176"/>
    </source>
</evidence>
<evidence type="ECO:0000313" key="1">
    <source>
        <dbReference type="EMBL" id="OGC92475.1"/>
    </source>
</evidence>
<name>A0A1F4YET4_9BACT</name>
<accession>A0A1F4YET4</accession>
<comment type="caution">
    <text evidence="1">The sequence shown here is derived from an EMBL/GenBank/DDBJ whole genome shotgun (WGS) entry which is preliminary data.</text>
</comment>
<dbReference type="EMBL" id="MEXH01000015">
    <property type="protein sequence ID" value="OGC92475.1"/>
    <property type="molecule type" value="Genomic_DNA"/>
</dbReference>
<dbReference type="InterPro" id="IPR007060">
    <property type="entry name" value="FtsL/DivIC"/>
</dbReference>
<organism evidence="1 2">
    <name type="scientific">Candidatus Amesbacteria bacterium RIFCSPHIGHO2_01_FULL_48_32b</name>
    <dbReference type="NCBI Taxonomy" id="1797253"/>
    <lineage>
        <taxon>Bacteria</taxon>
        <taxon>Candidatus Amesiibacteriota</taxon>
    </lineage>
</organism>
<evidence type="ECO:0008006" key="3">
    <source>
        <dbReference type="Google" id="ProtNLM"/>
    </source>
</evidence>
<dbReference type="Pfam" id="PF04977">
    <property type="entry name" value="DivIC"/>
    <property type="match status" value="1"/>
</dbReference>
<gene>
    <name evidence="1" type="ORF">A2876_04250</name>
</gene>
<proteinExistence type="predicted"/>
<sequence>MRRIRDWIIIGLGVVMTVRLGSNVWRLYKAGDRVGETEAELAQALVEQAELKKQLEYVQTDEFVEREAREKLGLGKPGEVVVILPTPAELPSAKTSEGRQANWRKWWELYVRI</sequence>
<protein>
    <recommendedName>
        <fullName evidence="3">Septum formation initiator</fullName>
    </recommendedName>
</protein>
<dbReference type="Proteomes" id="UP000178176">
    <property type="component" value="Unassembled WGS sequence"/>
</dbReference>